<feature type="domain" description="DUF3817" evidence="7">
    <location>
        <begin position="4"/>
        <end position="91"/>
    </location>
</feature>
<evidence type="ECO:0000256" key="1">
    <source>
        <dbReference type="ARBA" id="ARBA00004651"/>
    </source>
</evidence>
<feature type="transmembrane region" description="Helical" evidence="6">
    <location>
        <begin position="12"/>
        <end position="31"/>
    </location>
</feature>
<dbReference type="Proteomes" id="UP000326944">
    <property type="component" value="Chromosome"/>
</dbReference>
<evidence type="ECO:0000313" key="9">
    <source>
        <dbReference type="Proteomes" id="UP000326944"/>
    </source>
</evidence>
<reference evidence="8 9" key="1">
    <citation type="submission" date="2019-09" db="EMBL/GenBank/DDBJ databases">
        <title>Sulfurimonas gotlandica sp. nov., a chemoautotrophic and psychrotolerant epsilonproteobacterium isolated from a pelagic redoxcline, and an emended description of the genus Sulfurimonas.</title>
        <authorList>
            <person name="Wang S."/>
            <person name="Jiang L."/>
            <person name="Shao S."/>
        </authorList>
    </citation>
    <scope>NUCLEOTIDE SEQUENCE [LARGE SCALE GENOMIC DNA]</scope>
    <source>
        <strain evidence="8 9">GYSZ_1</strain>
    </source>
</reference>
<sequence>MNQLNLLRYTALTEGVSWLLLLFIAMPLKYVWGDPTYVKVIGMAHGVLFIALIMLLMQNLVDKEIDKKEAIKIFIASFVPFGTFVTDKSLRDAIAIKVRS</sequence>
<dbReference type="RefSeq" id="WP_152307253.1">
    <property type="nucleotide sequence ID" value="NZ_CP043617.1"/>
</dbReference>
<keyword evidence="2" id="KW-1003">Cell membrane</keyword>
<dbReference type="AlphaFoldDB" id="A0A5P8P119"/>
<evidence type="ECO:0000256" key="3">
    <source>
        <dbReference type="ARBA" id="ARBA00022692"/>
    </source>
</evidence>
<keyword evidence="3 6" id="KW-0812">Transmembrane</keyword>
<keyword evidence="4 6" id="KW-1133">Transmembrane helix</keyword>
<dbReference type="InterPro" id="IPR023845">
    <property type="entry name" value="DUF3817_TM"/>
</dbReference>
<organism evidence="8 9">
    <name type="scientific">Sulfurimonas lithotrophica</name>
    <dbReference type="NCBI Taxonomy" id="2590022"/>
    <lineage>
        <taxon>Bacteria</taxon>
        <taxon>Pseudomonadati</taxon>
        <taxon>Campylobacterota</taxon>
        <taxon>Epsilonproteobacteria</taxon>
        <taxon>Campylobacterales</taxon>
        <taxon>Sulfurimonadaceae</taxon>
        <taxon>Sulfurimonas</taxon>
    </lineage>
</organism>
<dbReference type="GO" id="GO:0005886">
    <property type="term" value="C:plasma membrane"/>
    <property type="evidence" value="ECO:0007669"/>
    <property type="project" value="UniProtKB-SubCell"/>
</dbReference>
<feature type="transmembrane region" description="Helical" evidence="6">
    <location>
        <begin position="37"/>
        <end position="57"/>
    </location>
</feature>
<keyword evidence="5 6" id="KW-0472">Membrane</keyword>
<dbReference type="NCBIfam" id="TIGR03954">
    <property type="entry name" value="integ_memb_HG"/>
    <property type="match status" value="1"/>
</dbReference>
<gene>
    <name evidence="8" type="ORF">FJR48_06045</name>
</gene>
<evidence type="ECO:0000256" key="4">
    <source>
        <dbReference type="ARBA" id="ARBA00022989"/>
    </source>
</evidence>
<evidence type="ECO:0000256" key="2">
    <source>
        <dbReference type="ARBA" id="ARBA00022475"/>
    </source>
</evidence>
<dbReference type="EMBL" id="CP043617">
    <property type="protein sequence ID" value="QFR49310.1"/>
    <property type="molecule type" value="Genomic_DNA"/>
</dbReference>
<dbReference type="KEGG" id="sulg:FJR48_06045"/>
<dbReference type="PANTHER" id="PTHR40077">
    <property type="entry name" value="MEMBRANE PROTEIN-RELATED"/>
    <property type="match status" value="1"/>
</dbReference>
<dbReference type="Pfam" id="PF12823">
    <property type="entry name" value="DUF3817"/>
    <property type="match status" value="1"/>
</dbReference>
<evidence type="ECO:0000256" key="6">
    <source>
        <dbReference type="SAM" id="Phobius"/>
    </source>
</evidence>
<proteinExistence type="predicted"/>
<keyword evidence="9" id="KW-1185">Reference proteome</keyword>
<comment type="subcellular location">
    <subcellularLocation>
        <location evidence="1">Cell membrane</location>
        <topology evidence="1">Multi-pass membrane protein</topology>
    </subcellularLocation>
</comment>
<evidence type="ECO:0000313" key="8">
    <source>
        <dbReference type="EMBL" id="QFR49310.1"/>
    </source>
</evidence>
<dbReference type="OrthoDB" id="1121311at2"/>
<protein>
    <submittedName>
        <fullName evidence="8">DUF3817 domain-containing protein</fullName>
    </submittedName>
</protein>
<dbReference type="PANTHER" id="PTHR40077:SF1">
    <property type="entry name" value="MEMBRANE PROTEIN"/>
    <property type="match status" value="1"/>
</dbReference>
<evidence type="ECO:0000259" key="7">
    <source>
        <dbReference type="Pfam" id="PF12823"/>
    </source>
</evidence>
<accession>A0A5P8P119</accession>
<evidence type="ECO:0000256" key="5">
    <source>
        <dbReference type="ARBA" id="ARBA00023136"/>
    </source>
</evidence>
<name>A0A5P8P119_9BACT</name>